<evidence type="ECO:0000313" key="2">
    <source>
        <dbReference type="Proteomes" id="UP000007069"/>
    </source>
</evidence>
<gene>
    <name evidence="1" type="ordered locus">XCV0216</name>
</gene>
<reference evidence="1 2" key="1">
    <citation type="journal article" date="2005" name="J. Bacteriol.">
        <title>Insights into genome plasticity and pathogenicity of the plant pathogenic Bacterium Xanthomonas campestris pv. vesicatoria revealed by the complete genome sequence.</title>
        <authorList>
            <person name="Thieme F."/>
            <person name="Koebnik R."/>
            <person name="Bekel T."/>
            <person name="Berger C."/>
            <person name="Boch J."/>
            <person name="Buettner D."/>
            <person name="Caldana C."/>
            <person name="Gaigalat L."/>
            <person name="Goesmann A."/>
            <person name="Kay S."/>
            <person name="Kirchner O."/>
            <person name="Lanz C."/>
            <person name="Linke B."/>
            <person name="McHardy A.C."/>
            <person name="Meyer F."/>
            <person name="Mittenhuber G."/>
            <person name="Nies D.H."/>
            <person name="Niesbach-Kloesgen U."/>
            <person name="Patschkowski T."/>
            <person name="Rueckert C."/>
            <person name="Rupp O."/>
            <person name="Schneicker S."/>
            <person name="Schuster S.C."/>
            <person name="Vorhoelter F.J."/>
            <person name="Weber E."/>
            <person name="Puehler A."/>
            <person name="Bonas U."/>
            <person name="Bartels D."/>
            <person name="Kaiser O."/>
        </authorList>
    </citation>
    <scope>NUCLEOTIDE SEQUENCE [LARGE SCALE GENOMIC DNA]</scope>
    <source>
        <strain evidence="1 2">85-10</strain>
    </source>
</reference>
<dbReference type="HOGENOM" id="CLU_070338_0_0_6"/>
<sequence>MIGALRRLVVAHAPLSNDTLMKECPPAWKRAKLQFWRPSLLLSTKGCSRPHCAGCFQPYADAFSAKGHNVRFNQILIVDSIPAGERNTARELYQDVGLRAQVFAPAPEVRYRRVESPDEFLTLLPELAASASATGDIPVLHIECHGNDDGLAFSDGSFVTWVDLKGPLTTLNIATAMNLLVVVAACDGSALTSTLGLVDRAPVHGLIGPTRAVTPEELMRAYLELYGALIRTRSAREAVEAMLGATPDTFVYRAAQWLFQYVWDHYQATHETPEARLERGIKMAANPPADYVGPPLQPETFAQALAERNREFFDAFRRKFFLCDLFPEHETRFPVRYDAL</sequence>
<dbReference type="KEGG" id="xcv:XCV0216"/>
<dbReference type="eggNOG" id="ENOG50330S3">
    <property type="taxonomic scope" value="Bacteria"/>
</dbReference>
<dbReference type="EMBL" id="AM039952">
    <property type="protein sequence ID" value="CAJ21847.1"/>
    <property type="molecule type" value="Genomic_DNA"/>
</dbReference>
<proteinExistence type="predicted"/>
<protein>
    <recommendedName>
        <fullName evidence="3">CHAT domain-containing protein</fullName>
    </recommendedName>
</protein>
<dbReference type="STRING" id="456327.BJD11_21830"/>
<evidence type="ECO:0008006" key="3">
    <source>
        <dbReference type="Google" id="ProtNLM"/>
    </source>
</evidence>
<accession>Q3BZ66</accession>
<dbReference type="Proteomes" id="UP000007069">
    <property type="component" value="Chromosome"/>
</dbReference>
<evidence type="ECO:0000313" key="1">
    <source>
        <dbReference type="EMBL" id="CAJ21847.1"/>
    </source>
</evidence>
<dbReference type="AlphaFoldDB" id="Q3BZ66"/>
<name>Q3BZ66_XANE5</name>
<organism evidence="2">
    <name type="scientific">Xanthomonas euvesicatoria pv. vesicatoria (strain 85-10)</name>
    <name type="common">Xanthomonas campestris pv. vesicatoria</name>
    <dbReference type="NCBI Taxonomy" id="316273"/>
    <lineage>
        <taxon>Bacteria</taxon>
        <taxon>Pseudomonadati</taxon>
        <taxon>Pseudomonadota</taxon>
        <taxon>Gammaproteobacteria</taxon>
        <taxon>Lysobacterales</taxon>
        <taxon>Lysobacteraceae</taxon>
        <taxon>Xanthomonas</taxon>
    </lineage>
</organism>